<comment type="similarity">
    <text evidence="4">Belongs to the cytochrome P450 family.</text>
</comment>
<dbReference type="InterPro" id="IPR002401">
    <property type="entry name" value="Cyt_P450_E_grp-I"/>
</dbReference>
<dbReference type="GO" id="GO:0102001">
    <property type="term" value="F:isoleucine N-monooxygenase (oxime forming) activity"/>
    <property type="evidence" value="ECO:0007669"/>
    <property type="project" value="UniProtKB-EC"/>
</dbReference>
<evidence type="ECO:0000256" key="10">
    <source>
        <dbReference type="ARBA" id="ARBA00023002"/>
    </source>
</evidence>
<comment type="subcellular location">
    <subcellularLocation>
        <location evidence="2">Microsome membrane</location>
        <topology evidence="2">Single-pass type II membrane protein</topology>
    </subcellularLocation>
</comment>
<evidence type="ECO:0000256" key="21">
    <source>
        <dbReference type="SAM" id="Phobius"/>
    </source>
</evidence>
<evidence type="ECO:0000256" key="4">
    <source>
        <dbReference type="ARBA" id="ARBA00010617"/>
    </source>
</evidence>
<name>A0AAE1JT02_9FABA</name>
<keyword evidence="21" id="KW-1133">Transmembrane helix</keyword>
<comment type="catalytic activity">
    <reaction evidence="17">
        <text>L-valine + 2 reduced [NADPH--hemoprotein reductase] + 2 O2 = (E)-2-methylpropanal oxime + 2 oxidized [NADPH--hemoprotein reductase] + CO2 + 3 H2O + 2 H(+)</text>
        <dbReference type="Rhea" id="RHEA:28606"/>
        <dbReference type="Rhea" id="RHEA-COMP:11964"/>
        <dbReference type="Rhea" id="RHEA-COMP:11965"/>
        <dbReference type="ChEBI" id="CHEBI:15377"/>
        <dbReference type="ChEBI" id="CHEBI:15378"/>
        <dbReference type="ChEBI" id="CHEBI:15379"/>
        <dbReference type="ChEBI" id="CHEBI:16526"/>
        <dbReference type="ChEBI" id="CHEBI:57618"/>
        <dbReference type="ChEBI" id="CHEBI:57762"/>
        <dbReference type="ChEBI" id="CHEBI:58210"/>
        <dbReference type="ChEBI" id="CHEBI:61143"/>
        <dbReference type="EC" id="1.14.14.38"/>
    </reaction>
</comment>
<evidence type="ECO:0000313" key="23">
    <source>
        <dbReference type="Proteomes" id="UP001293593"/>
    </source>
</evidence>
<keyword evidence="8" id="KW-0492">Microsome</keyword>
<evidence type="ECO:0000256" key="8">
    <source>
        <dbReference type="ARBA" id="ARBA00022848"/>
    </source>
</evidence>
<evidence type="ECO:0000256" key="13">
    <source>
        <dbReference type="ARBA" id="ARBA00051005"/>
    </source>
</evidence>
<keyword evidence="21" id="KW-0812">Transmembrane</keyword>
<evidence type="ECO:0000256" key="17">
    <source>
        <dbReference type="ARBA" id="ARBA00052460"/>
    </source>
</evidence>
<dbReference type="GO" id="GO:0005506">
    <property type="term" value="F:iron ion binding"/>
    <property type="evidence" value="ECO:0007669"/>
    <property type="project" value="InterPro"/>
</dbReference>
<evidence type="ECO:0000256" key="5">
    <source>
        <dbReference type="ARBA" id="ARBA00022617"/>
    </source>
</evidence>
<comment type="catalytic activity">
    <reaction evidence="14">
        <text>N-hydroxy-L-isoleucine + reduced [NADPH--hemoprotein reductase] + O2 = N,N-dihydroxy-L-isoleucine + oxidized [NADPH--hemoprotein reductase] + H2O + H(+)</text>
        <dbReference type="Rhea" id="RHEA:30483"/>
        <dbReference type="Rhea" id="RHEA-COMP:11964"/>
        <dbReference type="Rhea" id="RHEA-COMP:11965"/>
        <dbReference type="ChEBI" id="CHEBI:15377"/>
        <dbReference type="ChEBI" id="CHEBI:15378"/>
        <dbReference type="ChEBI" id="CHEBI:15379"/>
        <dbReference type="ChEBI" id="CHEBI:57618"/>
        <dbReference type="ChEBI" id="CHEBI:58210"/>
        <dbReference type="ChEBI" id="CHEBI:61131"/>
        <dbReference type="ChEBI" id="CHEBI:61133"/>
    </reaction>
</comment>
<evidence type="ECO:0000256" key="6">
    <source>
        <dbReference type="ARBA" id="ARBA00022723"/>
    </source>
</evidence>
<dbReference type="AlphaFoldDB" id="A0AAE1JT02"/>
<sequence length="532" mass="60992">MGSRAFFSFISPFWLYFIIFIIAFFRRTKTLKYTHSSPTLFHKHTLPPGPKPWPIIGNLPEMLSSKSAPKWIHQLMKNMNTEIACIKLGNVHVIPVINPTLVCEFLKKQDDIFASRPESMSSGLISRGYKTTILSPYGEQWKKMKKILIKDLLSPAKHRWLHDKRMEEADNLVRYVYMSQNNNEQGLVNVRIAAQHYTGNVTRKIIFNKRYFGEGREDGAPGFEEIEHVGAVFTILKYLFVFSVSDYMPCLRALDVDGHKRMLNNATSIVNKYHDPIIEQRIKQWNEGTKTETEDLLDVMVSLKDANNKPLLTMQEIKSQITELMLATVDNPSNAAEWALAEMMKQPEILDKATKELDKVVGKDRLVEESDIPKLNYIKACLREAFRLHPIAPFNVPHVPMRDTVVSNYFIPKGSHVILSREELGRNPKVWEEPLRFKPERHLMDDSSEVFLTETNLRFITFTAGKRGCPGVVLGTTLSVMLLARLIHGFTWTTPPHQPVELVQSETDPFMAHPLVVIAKPRLPNEVYGILD</sequence>
<dbReference type="FunFam" id="1.10.630.10:FF:000037">
    <property type="entry name" value="Cytochrome P450 9"/>
    <property type="match status" value="1"/>
</dbReference>
<evidence type="ECO:0000256" key="16">
    <source>
        <dbReference type="ARBA" id="ARBA00051419"/>
    </source>
</evidence>
<dbReference type="GO" id="GO:0102002">
    <property type="term" value="F:valine N-monooxygenase (oxime forming) activity"/>
    <property type="evidence" value="ECO:0007669"/>
    <property type="project" value="UniProtKB-EC"/>
</dbReference>
<keyword evidence="21" id="KW-0472">Membrane</keyword>
<evidence type="ECO:0000256" key="18">
    <source>
        <dbReference type="ARBA" id="ARBA00052887"/>
    </source>
</evidence>
<evidence type="ECO:0000256" key="20">
    <source>
        <dbReference type="PIRSR" id="PIRSR602401-1"/>
    </source>
</evidence>
<feature type="transmembrane region" description="Helical" evidence="21">
    <location>
        <begin position="6"/>
        <end position="25"/>
    </location>
</feature>
<keyword evidence="11 20" id="KW-0408">Iron</keyword>
<evidence type="ECO:0000256" key="15">
    <source>
        <dbReference type="ARBA" id="ARBA00051269"/>
    </source>
</evidence>
<comment type="cofactor">
    <cofactor evidence="1 20">
        <name>heme</name>
        <dbReference type="ChEBI" id="CHEBI:30413"/>
    </cofactor>
</comment>
<accession>A0AAE1JT02</accession>
<dbReference type="PANTHER" id="PTHR47944">
    <property type="entry name" value="CYTOCHROME P450 98A9"/>
    <property type="match status" value="1"/>
</dbReference>
<keyword evidence="5 20" id="KW-0349">Heme</keyword>
<evidence type="ECO:0000256" key="7">
    <source>
        <dbReference type="ARBA" id="ARBA00022824"/>
    </source>
</evidence>
<dbReference type="InterPro" id="IPR036396">
    <property type="entry name" value="Cyt_P450_sf"/>
</dbReference>
<evidence type="ECO:0000256" key="9">
    <source>
        <dbReference type="ARBA" id="ARBA00022968"/>
    </source>
</evidence>
<dbReference type="Pfam" id="PF00067">
    <property type="entry name" value="p450"/>
    <property type="match status" value="1"/>
</dbReference>
<evidence type="ECO:0000256" key="3">
    <source>
        <dbReference type="ARBA" id="ARBA00005179"/>
    </source>
</evidence>
<keyword evidence="10" id="KW-0560">Oxidoreductase</keyword>
<comment type="catalytic activity">
    <reaction evidence="16">
        <text>L-isoleucine + 2 reduced [NADPH--hemoprotein reductase] + 2 O2 = (1E,2S)-2-methylbutanal oxime + 2 oxidized [NADPH--hemoprotein reductase] + CO2 + 3 H2O + 2 H(+)</text>
        <dbReference type="Rhea" id="RHEA:28602"/>
        <dbReference type="Rhea" id="RHEA-COMP:11964"/>
        <dbReference type="Rhea" id="RHEA-COMP:11965"/>
        <dbReference type="ChEBI" id="CHEBI:15377"/>
        <dbReference type="ChEBI" id="CHEBI:15378"/>
        <dbReference type="ChEBI" id="CHEBI:15379"/>
        <dbReference type="ChEBI" id="CHEBI:16526"/>
        <dbReference type="ChEBI" id="CHEBI:57618"/>
        <dbReference type="ChEBI" id="CHEBI:58045"/>
        <dbReference type="ChEBI" id="CHEBI:58210"/>
        <dbReference type="ChEBI" id="CHEBI:134628"/>
        <dbReference type="EC" id="1.14.14.39"/>
    </reaction>
</comment>
<comment type="function">
    <text evidence="19">Involved in the biosynthesis of the cyanogenic glucosides linamarin and lotaustralin and of the nitirle glucosides rhodiocyanoside A and D. Can use L-isoleucine &gt; L-valine as substrate, but not L-leucine, L-phenylalanine or L-tyrosine. Catalyzes multi-step reactions starting with two successive N-hydroxylations using L-isoleucine and, to a lower extent, L-valine as substrates leading to the formation of N,N-dihydroxy-L-valine and N,N-dihydroxy-L-isoleucine, respectively; following spontaneous reactions lead to the production of (E)-2-methylpropanal oxime and (1E,2S)-2-methylbutanal oxime, respectively.</text>
</comment>
<reference evidence="22" key="1">
    <citation type="submission" date="2023-10" db="EMBL/GenBank/DDBJ databases">
        <title>Chromosome-level genome of the transformable northern wattle, Acacia crassicarpa.</title>
        <authorList>
            <person name="Massaro I."/>
            <person name="Sinha N.R."/>
            <person name="Poethig S."/>
            <person name="Leichty A.R."/>
        </authorList>
    </citation>
    <scope>NUCLEOTIDE SEQUENCE</scope>
    <source>
        <strain evidence="22">Acra3RX</strain>
        <tissue evidence="22">Leaf</tissue>
    </source>
</reference>
<evidence type="ECO:0000256" key="1">
    <source>
        <dbReference type="ARBA" id="ARBA00001971"/>
    </source>
</evidence>
<comment type="caution">
    <text evidence="22">The sequence shown here is derived from an EMBL/GenBank/DDBJ whole genome shotgun (WGS) entry which is preliminary data.</text>
</comment>
<comment type="catalytic activity">
    <reaction evidence="18">
        <text>L-isoleucine + reduced [NADPH--hemoprotein reductase] + O2 = N-hydroxy-L-isoleucine + oxidized [NADPH--hemoprotein reductase] + H2O + 2 H(+)</text>
        <dbReference type="Rhea" id="RHEA:30479"/>
        <dbReference type="Rhea" id="RHEA-COMP:11964"/>
        <dbReference type="Rhea" id="RHEA-COMP:11965"/>
        <dbReference type="ChEBI" id="CHEBI:15377"/>
        <dbReference type="ChEBI" id="CHEBI:15378"/>
        <dbReference type="ChEBI" id="CHEBI:15379"/>
        <dbReference type="ChEBI" id="CHEBI:57618"/>
        <dbReference type="ChEBI" id="CHEBI:58045"/>
        <dbReference type="ChEBI" id="CHEBI:58210"/>
        <dbReference type="ChEBI" id="CHEBI:61131"/>
    </reaction>
</comment>
<comment type="catalytic activity">
    <reaction evidence="15">
        <text>N-hydroxy-L-valine + reduced [NADPH--hemoprotein reductase] + O2 = N,N-dihydroxy-L-valine + oxidized [NADPH--hemoprotein reductase] + H2O + H(+)</text>
        <dbReference type="Rhea" id="RHEA:30495"/>
        <dbReference type="Rhea" id="RHEA-COMP:11964"/>
        <dbReference type="Rhea" id="RHEA-COMP:11965"/>
        <dbReference type="ChEBI" id="CHEBI:15377"/>
        <dbReference type="ChEBI" id="CHEBI:15378"/>
        <dbReference type="ChEBI" id="CHEBI:15379"/>
        <dbReference type="ChEBI" id="CHEBI:57618"/>
        <dbReference type="ChEBI" id="CHEBI:58210"/>
        <dbReference type="ChEBI" id="CHEBI:61140"/>
        <dbReference type="ChEBI" id="CHEBI:61142"/>
    </reaction>
</comment>
<dbReference type="Proteomes" id="UP001293593">
    <property type="component" value="Unassembled WGS sequence"/>
</dbReference>
<keyword evidence="7" id="KW-0256">Endoplasmic reticulum</keyword>
<evidence type="ECO:0000313" key="22">
    <source>
        <dbReference type="EMBL" id="KAK4276285.1"/>
    </source>
</evidence>
<evidence type="ECO:0000256" key="19">
    <source>
        <dbReference type="ARBA" id="ARBA00058503"/>
    </source>
</evidence>
<evidence type="ECO:0008006" key="24">
    <source>
        <dbReference type="Google" id="ProtNLM"/>
    </source>
</evidence>
<evidence type="ECO:0000256" key="12">
    <source>
        <dbReference type="ARBA" id="ARBA00023033"/>
    </source>
</evidence>
<dbReference type="Gene3D" id="1.10.630.10">
    <property type="entry name" value="Cytochrome P450"/>
    <property type="match status" value="1"/>
</dbReference>
<organism evidence="22 23">
    <name type="scientific">Acacia crassicarpa</name>
    <name type="common">northern wattle</name>
    <dbReference type="NCBI Taxonomy" id="499986"/>
    <lineage>
        <taxon>Eukaryota</taxon>
        <taxon>Viridiplantae</taxon>
        <taxon>Streptophyta</taxon>
        <taxon>Embryophyta</taxon>
        <taxon>Tracheophyta</taxon>
        <taxon>Spermatophyta</taxon>
        <taxon>Magnoliopsida</taxon>
        <taxon>eudicotyledons</taxon>
        <taxon>Gunneridae</taxon>
        <taxon>Pentapetalae</taxon>
        <taxon>rosids</taxon>
        <taxon>fabids</taxon>
        <taxon>Fabales</taxon>
        <taxon>Fabaceae</taxon>
        <taxon>Caesalpinioideae</taxon>
        <taxon>mimosoid clade</taxon>
        <taxon>Acacieae</taxon>
        <taxon>Acacia</taxon>
    </lineage>
</organism>
<dbReference type="EMBL" id="JAWXYG010000004">
    <property type="protein sequence ID" value="KAK4276285.1"/>
    <property type="molecule type" value="Genomic_DNA"/>
</dbReference>
<dbReference type="InterPro" id="IPR001128">
    <property type="entry name" value="Cyt_P450"/>
</dbReference>
<dbReference type="GO" id="GO:0020037">
    <property type="term" value="F:heme binding"/>
    <property type="evidence" value="ECO:0007669"/>
    <property type="project" value="InterPro"/>
</dbReference>
<keyword evidence="23" id="KW-1185">Reference proteome</keyword>
<evidence type="ECO:0000256" key="2">
    <source>
        <dbReference type="ARBA" id="ARBA00004464"/>
    </source>
</evidence>
<dbReference type="PANTHER" id="PTHR47944:SF4">
    <property type="entry name" value="OS09G0441700 PROTEIN"/>
    <property type="match status" value="1"/>
</dbReference>
<dbReference type="SUPFAM" id="SSF48264">
    <property type="entry name" value="Cytochrome P450"/>
    <property type="match status" value="1"/>
</dbReference>
<keyword evidence="9" id="KW-0735">Signal-anchor</keyword>
<feature type="binding site" description="axial binding residue" evidence="20">
    <location>
        <position position="469"/>
    </location>
    <ligand>
        <name>heme</name>
        <dbReference type="ChEBI" id="CHEBI:30413"/>
    </ligand>
    <ligandPart>
        <name>Fe</name>
        <dbReference type="ChEBI" id="CHEBI:18248"/>
    </ligandPart>
</feature>
<protein>
    <recommendedName>
        <fullName evidence="24">Cytochrome P450</fullName>
    </recommendedName>
</protein>
<gene>
    <name evidence="22" type="ORF">QN277_019250</name>
</gene>
<comment type="catalytic activity">
    <reaction evidence="13">
        <text>L-valine + reduced [NADPH--hemoprotein reductase] + O2 = N-hydroxy-L-valine + oxidized [NADPH--hemoprotein reductase] + H2O + 2 H(+)</text>
        <dbReference type="Rhea" id="RHEA:30491"/>
        <dbReference type="Rhea" id="RHEA-COMP:11964"/>
        <dbReference type="Rhea" id="RHEA-COMP:11965"/>
        <dbReference type="ChEBI" id="CHEBI:15377"/>
        <dbReference type="ChEBI" id="CHEBI:15378"/>
        <dbReference type="ChEBI" id="CHEBI:15379"/>
        <dbReference type="ChEBI" id="CHEBI:57618"/>
        <dbReference type="ChEBI" id="CHEBI:57762"/>
        <dbReference type="ChEBI" id="CHEBI:58210"/>
        <dbReference type="ChEBI" id="CHEBI:61140"/>
    </reaction>
</comment>
<evidence type="ECO:0000256" key="11">
    <source>
        <dbReference type="ARBA" id="ARBA00023004"/>
    </source>
</evidence>
<dbReference type="GO" id="GO:0019756">
    <property type="term" value="P:cyanogenic glycoside biosynthetic process"/>
    <property type="evidence" value="ECO:0007669"/>
    <property type="project" value="UniProtKB-ARBA"/>
</dbReference>
<proteinExistence type="inferred from homology"/>
<keyword evidence="12" id="KW-0503">Monooxygenase</keyword>
<keyword evidence="6 20" id="KW-0479">Metal-binding</keyword>
<comment type="pathway">
    <text evidence="3">Secondary metabolite biosynthesis.</text>
</comment>
<dbReference type="PRINTS" id="PR00463">
    <property type="entry name" value="EP450I"/>
</dbReference>
<evidence type="ECO:0000256" key="14">
    <source>
        <dbReference type="ARBA" id="ARBA00051234"/>
    </source>
</evidence>